<feature type="region of interest" description="Disordered" evidence="8">
    <location>
        <begin position="104"/>
        <end position="128"/>
    </location>
</feature>
<accession>A0A1X2HLW5</accession>
<dbReference type="InterPro" id="IPR056436">
    <property type="entry name" value="Znf-C2H2_ZIC1-5/GLI1-3-like"/>
</dbReference>
<evidence type="ECO:0000256" key="5">
    <source>
        <dbReference type="ARBA" id="ARBA00022833"/>
    </source>
</evidence>
<dbReference type="PANTHER" id="PTHR45718:SF4">
    <property type="entry name" value="TRANSCRIPTIONAL ACTIVATOR CUBITUS INTERRUPTUS"/>
    <property type="match status" value="1"/>
</dbReference>
<gene>
    <name evidence="10" type="ORF">BCR43DRAFT_136361</name>
</gene>
<dbReference type="GO" id="GO:0008270">
    <property type="term" value="F:zinc ion binding"/>
    <property type="evidence" value="ECO:0007669"/>
    <property type="project" value="UniProtKB-KW"/>
</dbReference>
<keyword evidence="6" id="KW-0539">Nucleus</keyword>
<dbReference type="AlphaFoldDB" id="A0A1X2HLW5"/>
<evidence type="ECO:0000256" key="1">
    <source>
        <dbReference type="ARBA" id="ARBA00004123"/>
    </source>
</evidence>
<dbReference type="FunFam" id="3.30.160.60:FF:002343">
    <property type="entry name" value="Zinc finger protein 33A"/>
    <property type="match status" value="1"/>
</dbReference>
<dbReference type="SUPFAM" id="SSF57667">
    <property type="entry name" value="beta-beta-alpha zinc fingers"/>
    <property type="match status" value="3"/>
</dbReference>
<evidence type="ECO:0000256" key="8">
    <source>
        <dbReference type="SAM" id="MobiDB-lite"/>
    </source>
</evidence>
<evidence type="ECO:0000313" key="10">
    <source>
        <dbReference type="EMBL" id="ORZ00318.1"/>
    </source>
</evidence>
<comment type="subcellular location">
    <subcellularLocation>
        <location evidence="1">Nucleus</location>
    </subcellularLocation>
</comment>
<keyword evidence="5" id="KW-0862">Zinc</keyword>
<feature type="compositionally biased region" description="Polar residues" evidence="8">
    <location>
        <begin position="74"/>
        <end position="92"/>
    </location>
</feature>
<dbReference type="Pfam" id="PF00096">
    <property type="entry name" value="zf-C2H2"/>
    <property type="match status" value="1"/>
</dbReference>
<keyword evidence="3" id="KW-0677">Repeat</keyword>
<protein>
    <recommendedName>
        <fullName evidence="9">C2H2-type domain-containing protein</fullName>
    </recommendedName>
</protein>
<feature type="domain" description="C2H2-type" evidence="9">
    <location>
        <begin position="229"/>
        <end position="253"/>
    </location>
</feature>
<evidence type="ECO:0000256" key="6">
    <source>
        <dbReference type="ARBA" id="ARBA00023242"/>
    </source>
</evidence>
<keyword evidence="4 7" id="KW-0863">Zinc-finger</keyword>
<dbReference type="InterPro" id="IPR013087">
    <property type="entry name" value="Znf_C2H2_type"/>
</dbReference>
<feature type="region of interest" description="Disordered" evidence="8">
    <location>
        <begin position="15"/>
        <end position="34"/>
    </location>
</feature>
<dbReference type="Proteomes" id="UP000242180">
    <property type="component" value="Unassembled WGS sequence"/>
</dbReference>
<organism evidence="10 11">
    <name type="scientific">Syncephalastrum racemosum</name>
    <name type="common">Filamentous fungus</name>
    <dbReference type="NCBI Taxonomy" id="13706"/>
    <lineage>
        <taxon>Eukaryota</taxon>
        <taxon>Fungi</taxon>
        <taxon>Fungi incertae sedis</taxon>
        <taxon>Mucoromycota</taxon>
        <taxon>Mucoromycotina</taxon>
        <taxon>Mucoromycetes</taxon>
        <taxon>Mucorales</taxon>
        <taxon>Syncephalastraceae</taxon>
        <taxon>Syncephalastrum</taxon>
    </lineage>
</organism>
<feature type="domain" description="C2H2-type" evidence="9">
    <location>
        <begin position="199"/>
        <end position="228"/>
    </location>
</feature>
<evidence type="ECO:0000256" key="2">
    <source>
        <dbReference type="ARBA" id="ARBA00022723"/>
    </source>
</evidence>
<dbReference type="GO" id="GO:0005634">
    <property type="term" value="C:nucleus"/>
    <property type="evidence" value="ECO:0007669"/>
    <property type="project" value="UniProtKB-SubCell"/>
</dbReference>
<feature type="domain" description="C2H2-type" evidence="9">
    <location>
        <begin position="166"/>
        <end position="198"/>
    </location>
</feature>
<dbReference type="InterPro" id="IPR043359">
    <property type="entry name" value="GLI-like"/>
</dbReference>
<dbReference type="GO" id="GO:0000978">
    <property type="term" value="F:RNA polymerase II cis-regulatory region sequence-specific DNA binding"/>
    <property type="evidence" value="ECO:0007669"/>
    <property type="project" value="TreeGrafter"/>
</dbReference>
<dbReference type="PANTHER" id="PTHR45718">
    <property type="entry name" value="TRANSCRIPTIONAL ACTIVATOR CUBITUS INTERRUPTUS"/>
    <property type="match status" value="1"/>
</dbReference>
<dbReference type="GO" id="GO:0000981">
    <property type="term" value="F:DNA-binding transcription factor activity, RNA polymerase II-specific"/>
    <property type="evidence" value="ECO:0007669"/>
    <property type="project" value="TreeGrafter"/>
</dbReference>
<dbReference type="STRING" id="13706.A0A1X2HLW5"/>
<evidence type="ECO:0000256" key="7">
    <source>
        <dbReference type="PROSITE-ProRule" id="PRU00042"/>
    </source>
</evidence>
<dbReference type="Gene3D" id="3.30.160.60">
    <property type="entry name" value="Classic Zinc Finger"/>
    <property type="match status" value="4"/>
</dbReference>
<comment type="caution">
    <text evidence="10">The sequence shown here is derived from an EMBL/GenBank/DDBJ whole genome shotgun (WGS) entry which is preliminary data.</text>
</comment>
<keyword evidence="2" id="KW-0479">Metal-binding</keyword>
<keyword evidence="11" id="KW-1185">Reference proteome</keyword>
<feature type="region of interest" description="Disordered" evidence="8">
    <location>
        <begin position="69"/>
        <end position="92"/>
    </location>
</feature>
<dbReference type="PROSITE" id="PS00028">
    <property type="entry name" value="ZINC_FINGER_C2H2_1"/>
    <property type="match status" value="3"/>
</dbReference>
<dbReference type="InterPro" id="IPR036236">
    <property type="entry name" value="Znf_C2H2_sf"/>
</dbReference>
<dbReference type="Pfam" id="PF23561">
    <property type="entry name" value="zf-C2H2_15"/>
    <property type="match status" value="1"/>
</dbReference>
<proteinExistence type="predicted"/>
<dbReference type="SMART" id="SM00355">
    <property type="entry name" value="ZnF_C2H2"/>
    <property type="match status" value="4"/>
</dbReference>
<dbReference type="EMBL" id="MCGN01000002">
    <property type="protein sequence ID" value="ORZ00318.1"/>
    <property type="molecule type" value="Genomic_DNA"/>
</dbReference>
<name>A0A1X2HLW5_SYNRA</name>
<sequence>MPYPEAVATVAKRDAPCRDVTQSRHPTMGLPNSRGSKYHHNNSIHNNHSMCCTTVRVIKICPLEMPGNKWRSPETATMSSASSLCSPDATDNSQDPWAQFDIKQQQAAAEDRHVEELSNGAHEESGAEEDEKLHCMWSDCGLELDVLEDLIAHVKDVHIGSGKALYYCEWKDCPRNQKPFTKRHKMHNHLRTHTGERPFECAEPGCGKRFSRPDSLTTHAKIHSNVRPYLCQFENCGKAYYHLRSLRKHERSHELRLDDEPVPPIPPVPSQLSHVMTRNSNSVTQHPDASGGLVSLSDDTLLDWCSATPVSSTATAADVVNITATSSTF</sequence>
<dbReference type="InParanoid" id="A0A1X2HLW5"/>
<dbReference type="PROSITE" id="PS50157">
    <property type="entry name" value="ZINC_FINGER_C2H2_2"/>
    <property type="match status" value="3"/>
</dbReference>
<evidence type="ECO:0000259" key="9">
    <source>
        <dbReference type="PROSITE" id="PS50157"/>
    </source>
</evidence>
<evidence type="ECO:0000256" key="4">
    <source>
        <dbReference type="ARBA" id="ARBA00022771"/>
    </source>
</evidence>
<dbReference type="OrthoDB" id="654211at2759"/>
<evidence type="ECO:0000313" key="11">
    <source>
        <dbReference type="Proteomes" id="UP000242180"/>
    </source>
</evidence>
<reference evidence="10 11" key="1">
    <citation type="submission" date="2016-07" db="EMBL/GenBank/DDBJ databases">
        <title>Pervasive Adenine N6-methylation of Active Genes in Fungi.</title>
        <authorList>
            <consortium name="DOE Joint Genome Institute"/>
            <person name="Mondo S.J."/>
            <person name="Dannebaum R.O."/>
            <person name="Kuo R.C."/>
            <person name="Labutti K."/>
            <person name="Haridas S."/>
            <person name="Kuo A."/>
            <person name="Salamov A."/>
            <person name="Ahrendt S.R."/>
            <person name="Lipzen A."/>
            <person name="Sullivan W."/>
            <person name="Andreopoulos W.B."/>
            <person name="Clum A."/>
            <person name="Lindquist E."/>
            <person name="Daum C."/>
            <person name="Ramamoorthy G.K."/>
            <person name="Gryganskyi A."/>
            <person name="Culley D."/>
            <person name="Magnuson J.K."/>
            <person name="James T.Y."/>
            <person name="O'Malley M.A."/>
            <person name="Stajich J.E."/>
            <person name="Spatafora J.W."/>
            <person name="Visel A."/>
            <person name="Grigoriev I.V."/>
        </authorList>
    </citation>
    <scope>NUCLEOTIDE SEQUENCE [LARGE SCALE GENOMIC DNA]</scope>
    <source>
        <strain evidence="10 11">NRRL 2496</strain>
    </source>
</reference>
<evidence type="ECO:0000256" key="3">
    <source>
        <dbReference type="ARBA" id="ARBA00022737"/>
    </source>
</evidence>
<feature type="compositionally biased region" description="Basic and acidic residues" evidence="8">
    <location>
        <begin position="109"/>
        <end position="125"/>
    </location>
</feature>